<gene>
    <name evidence="2" type="ORF">ACFQKE_08450</name>
</gene>
<dbReference type="Proteomes" id="UP001596434">
    <property type="component" value="Unassembled WGS sequence"/>
</dbReference>
<dbReference type="EMBL" id="JBHTAT010000001">
    <property type="protein sequence ID" value="MFC7255322.1"/>
    <property type="molecule type" value="Genomic_DNA"/>
</dbReference>
<accession>A0ABD5ZYV6</accession>
<organism evidence="2 3">
    <name type="scientific">Haloplanus litoreus</name>
    <dbReference type="NCBI Taxonomy" id="767515"/>
    <lineage>
        <taxon>Archaea</taxon>
        <taxon>Methanobacteriati</taxon>
        <taxon>Methanobacteriota</taxon>
        <taxon>Stenosarchaea group</taxon>
        <taxon>Halobacteria</taxon>
        <taxon>Halobacteriales</taxon>
        <taxon>Haloferacaceae</taxon>
        <taxon>Haloplanus</taxon>
    </lineage>
</organism>
<dbReference type="GeneID" id="96953674"/>
<evidence type="ECO:0000259" key="1">
    <source>
        <dbReference type="Pfam" id="PF24422"/>
    </source>
</evidence>
<proteinExistence type="predicted"/>
<keyword evidence="3" id="KW-1185">Reference proteome</keyword>
<dbReference type="AlphaFoldDB" id="A0ABD5ZYV6"/>
<dbReference type="InterPro" id="IPR055974">
    <property type="entry name" value="DUF7552"/>
</dbReference>
<name>A0ABD5ZYV6_9EURY</name>
<sequence length="98" mass="10477">MGLRETRRRIEALAGDGRFHVASARTGEEPFPAAGLRFPDRETATAAARLTRRYRAALRRWDPELASTDPVVHEGRPTLAAIGRAPDGATAASAGGEP</sequence>
<dbReference type="RefSeq" id="WP_379703545.1">
    <property type="nucleotide sequence ID" value="NZ_JBHTAT010000001.1"/>
</dbReference>
<evidence type="ECO:0000313" key="3">
    <source>
        <dbReference type="Proteomes" id="UP001596434"/>
    </source>
</evidence>
<protein>
    <recommendedName>
        <fullName evidence="1">DUF7552 domain-containing protein</fullName>
    </recommendedName>
</protein>
<dbReference type="Pfam" id="PF24422">
    <property type="entry name" value="DUF7552"/>
    <property type="match status" value="1"/>
</dbReference>
<feature type="domain" description="DUF7552" evidence="1">
    <location>
        <begin position="3"/>
        <end position="74"/>
    </location>
</feature>
<comment type="caution">
    <text evidence="2">The sequence shown here is derived from an EMBL/GenBank/DDBJ whole genome shotgun (WGS) entry which is preliminary data.</text>
</comment>
<reference evidence="2 3" key="1">
    <citation type="journal article" date="2019" name="Int. J. Syst. Evol. Microbiol.">
        <title>The Global Catalogue of Microorganisms (GCM) 10K type strain sequencing project: providing services to taxonomists for standard genome sequencing and annotation.</title>
        <authorList>
            <consortium name="The Broad Institute Genomics Platform"/>
            <consortium name="The Broad Institute Genome Sequencing Center for Infectious Disease"/>
            <person name="Wu L."/>
            <person name="Ma J."/>
        </authorList>
    </citation>
    <scope>NUCLEOTIDE SEQUENCE [LARGE SCALE GENOMIC DNA]</scope>
    <source>
        <strain evidence="2 3">GX21</strain>
    </source>
</reference>
<evidence type="ECO:0000313" key="2">
    <source>
        <dbReference type="EMBL" id="MFC7255322.1"/>
    </source>
</evidence>